<evidence type="ECO:0000313" key="3">
    <source>
        <dbReference type="EMBL" id="CAK85232.1"/>
    </source>
</evidence>
<dbReference type="KEGG" id="ptm:GSPATT00002632001"/>
<name>A0DQB5_PARTE</name>
<dbReference type="OMA" id="RIIAMAT"/>
<feature type="region of interest" description="Disordered" evidence="1">
    <location>
        <begin position="94"/>
        <end position="153"/>
    </location>
</feature>
<feature type="compositionally biased region" description="Basic residues" evidence="1">
    <location>
        <begin position="290"/>
        <end position="305"/>
    </location>
</feature>
<proteinExistence type="predicted"/>
<dbReference type="AlphaFoldDB" id="A0DQB5"/>
<reference evidence="3 4" key="1">
    <citation type="journal article" date="2006" name="Nature">
        <title>Global trends of whole-genome duplications revealed by the ciliate Paramecium tetraurelia.</title>
        <authorList>
            <consortium name="Genoscope"/>
            <person name="Aury J.-M."/>
            <person name="Jaillon O."/>
            <person name="Duret L."/>
            <person name="Noel B."/>
            <person name="Jubin C."/>
            <person name="Porcel B.M."/>
            <person name="Segurens B."/>
            <person name="Daubin V."/>
            <person name="Anthouard V."/>
            <person name="Aiach N."/>
            <person name="Arnaiz O."/>
            <person name="Billaut A."/>
            <person name="Beisson J."/>
            <person name="Blanc I."/>
            <person name="Bouhouche K."/>
            <person name="Camara F."/>
            <person name="Duharcourt S."/>
            <person name="Guigo R."/>
            <person name="Gogendeau D."/>
            <person name="Katinka M."/>
            <person name="Keller A.-M."/>
            <person name="Kissmehl R."/>
            <person name="Klotz C."/>
            <person name="Koll F."/>
            <person name="Le Moue A."/>
            <person name="Lepere C."/>
            <person name="Malinsky S."/>
            <person name="Nowacki M."/>
            <person name="Nowak J.K."/>
            <person name="Plattner H."/>
            <person name="Poulain J."/>
            <person name="Ruiz F."/>
            <person name="Serrano V."/>
            <person name="Zagulski M."/>
            <person name="Dessen P."/>
            <person name="Betermier M."/>
            <person name="Weissenbach J."/>
            <person name="Scarpelli C."/>
            <person name="Schachter V."/>
            <person name="Sperling L."/>
            <person name="Meyer E."/>
            <person name="Cohen J."/>
            <person name="Wincker P."/>
        </authorList>
    </citation>
    <scope>NUCLEOTIDE SEQUENCE [LARGE SCALE GENOMIC DNA]</scope>
    <source>
        <strain evidence="3 4">Stock d4-2</strain>
    </source>
</reference>
<keyword evidence="2" id="KW-0732">Signal</keyword>
<feature type="signal peptide" evidence="2">
    <location>
        <begin position="1"/>
        <end position="15"/>
    </location>
</feature>
<dbReference type="InParanoid" id="A0DQB5"/>
<dbReference type="HOGENOM" id="CLU_822482_0_0_1"/>
<feature type="compositionally biased region" description="Low complexity" evidence="1">
    <location>
        <begin position="107"/>
        <end position="133"/>
    </location>
</feature>
<feature type="region of interest" description="Disordered" evidence="1">
    <location>
        <begin position="286"/>
        <end position="305"/>
    </location>
</feature>
<sequence>MKASIVCILILTVAAADFESFQQALEFDPQTLSGDNCGNDDQFTQQYEAFLPWIQLLEEGEIEMQEDHSVLTQARDKIKLVREYIQDLDEELEKDQTNNNNNAVVEQPTQQPTQQPTGQSEPQPVQPAQPAQEVQEDDEEEENDDPFGWGAGEIPQHLLVDSKKKHNKNLKGHAKVLLEVMNQSKSLKYKSKIKRIIAMATSLDTDMGTQDLQERKNRKLELCDLILDELINMIEFLEKVMNDYQYQQEAYDIFKKKQEEIVEVANGCGARVISLQDTYSTSFVQTQPLKRNKKQNKEQKRKRKH</sequence>
<dbReference type="OrthoDB" id="307931at2759"/>
<feature type="chain" id="PRO_5013356701" evidence="2">
    <location>
        <begin position="16"/>
        <end position="305"/>
    </location>
</feature>
<dbReference type="EMBL" id="CT868540">
    <property type="protein sequence ID" value="CAK85232.1"/>
    <property type="molecule type" value="Genomic_DNA"/>
</dbReference>
<accession>A0DQB5</accession>
<keyword evidence="4" id="KW-1185">Reference proteome</keyword>
<gene>
    <name evidence="3" type="ORF">GSPATT00002632001</name>
</gene>
<evidence type="ECO:0000256" key="1">
    <source>
        <dbReference type="SAM" id="MobiDB-lite"/>
    </source>
</evidence>
<organism evidence="3 4">
    <name type="scientific">Paramecium tetraurelia</name>
    <dbReference type="NCBI Taxonomy" id="5888"/>
    <lineage>
        <taxon>Eukaryota</taxon>
        <taxon>Sar</taxon>
        <taxon>Alveolata</taxon>
        <taxon>Ciliophora</taxon>
        <taxon>Intramacronucleata</taxon>
        <taxon>Oligohymenophorea</taxon>
        <taxon>Peniculida</taxon>
        <taxon>Parameciidae</taxon>
        <taxon>Paramecium</taxon>
    </lineage>
</organism>
<dbReference type="GeneID" id="5038414"/>
<dbReference type="Proteomes" id="UP000000600">
    <property type="component" value="Unassembled WGS sequence"/>
</dbReference>
<feature type="compositionally biased region" description="Acidic residues" evidence="1">
    <location>
        <begin position="134"/>
        <end position="145"/>
    </location>
</feature>
<protein>
    <submittedName>
        <fullName evidence="3">Uncharacterized protein</fullName>
    </submittedName>
</protein>
<evidence type="ECO:0000313" key="4">
    <source>
        <dbReference type="Proteomes" id="UP000000600"/>
    </source>
</evidence>
<dbReference type="RefSeq" id="XP_001452629.1">
    <property type="nucleotide sequence ID" value="XM_001452592.2"/>
</dbReference>
<evidence type="ECO:0000256" key="2">
    <source>
        <dbReference type="SAM" id="SignalP"/>
    </source>
</evidence>